<proteinExistence type="predicted"/>
<dbReference type="GO" id="GO:0005886">
    <property type="term" value="C:plasma membrane"/>
    <property type="evidence" value="ECO:0007669"/>
    <property type="project" value="UniProtKB-SubCell"/>
</dbReference>
<evidence type="ECO:0000313" key="9">
    <source>
        <dbReference type="EMBL" id="MBJ7608222.1"/>
    </source>
</evidence>
<evidence type="ECO:0000313" key="10">
    <source>
        <dbReference type="Proteomes" id="UP000614410"/>
    </source>
</evidence>
<comment type="caution">
    <text evidence="9">The sequence shown here is derived from an EMBL/GenBank/DDBJ whole genome shotgun (WGS) entry which is preliminary data.</text>
</comment>
<dbReference type="EMBL" id="JAEKNN010000009">
    <property type="protein sequence ID" value="MBJ7608222.1"/>
    <property type="molecule type" value="Genomic_DNA"/>
</dbReference>
<feature type="transmembrane region" description="Helical" evidence="8">
    <location>
        <begin position="96"/>
        <end position="124"/>
    </location>
</feature>
<keyword evidence="5" id="KW-0378">Hydrolase</keyword>
<keyword evidence="6 8" id="KW-1133">Transmembrane helix</keyword>
<feature type="transmembrane region" description="Helical" evidence="8">
    <location>
        <begin position="63"/>
        <end position="84"/>
    </location>
</feature>
<evidence type="ECO:0000256" key="5">
    <source>
        <dbReference type="ARBA" id="ARBA00022801"/>
    </source>
</evidence>
<gene>
    <name evidence="9" type="ORF">JF887_02165</name>
</gene>
<protein>
    <submittedName>
        <fullName evidence="9">Exosortase/archaeosortase family protein</fullName>
    </submittedName>
</protein>
<name>A0A934KN77_9BACT</name>
<feature type="transmembrane region" description="Helical" evidence="8">
    <location>
        <begin position="257"/>
        <end position="278"/>
    </location>
</feature>
<evidence type="ECO:0000256" key="8">
    <source>
        <dbReference type="SAM" id="Phobius"/>
    </source>
</evidence>
<sequence>MKRGSFDLTGLRERGSQSAASFAIWARAHRVLWPAAGIVLVALIGYNLTLGSMADYLRLETPLAYLPLLPFFSIGIALFTAHRYRNAPAPIRDRQIDFLIGIPLIIFALVLITIVPALASTYYWSNRPDVLSLALFVTGLITIFYGTTWMWRVKASLVFLVLMWPALYLNIMPGIMQSFTDTTNSALGAVVAHLSLGVTPTGSPGILAVHQASGIPLTVSVGSACSGADSVLGFLLIGGAILTAVGGGGLRKVSWMVVGLVLTFLVNVLRLTSILGLASAGHPDLALGGYHAVIGLILFTVVVALMMRLLPLFGLQPRADVVASPTSRRTAGAAARPLPSVRRRQVVVGAMATLAVLVGLTDHALGPYAAFQDGTGSPRVQPFSMASAPAGWRISYEADYPWATQYFGANSSFTRFLVQGAPKPAATPQSGQPATTAVSQSIVYADVVRTDDRGSLDAYNLQNCFLFHNYNIVASQRVDVGNGVTALLLNYTDPATQASWATVSWAWPVENKGTTYYERVALTSSLFTAGDADVSPNAGLHGMVVGFLNLLNGSHDDPKTNALYKNADTSLQGEAADLVRFAVNRH</sequence>
<dbReference type="InterPro" id="IPR019127">
    <property type="entry name" value="Exosortase"/>
</dbReference>
<dbReference type="NCBIfam" id="TIGR04178">
    <property type="entry name" value="exo_archaeo"/>
    <property type="match status" value="1"/>
</dbReference>
<keyword evidence="2" id="KW-1003">Cell membrane</keyword>
<evidence type="ECO:0000256" key="3">
    <source>
        <dbReference type="ARBA" id="ARBA00022670"/>
    </source>
</evidence>
<dbReference type="Pfam" id="PF09721">
    <property type="entry name" value="Exosortase_EpsH"/>
    <property type="match status" value="1"/>
</dbReference>
<dbReference type="Proteomes" id="UP000614410">
    <property type="component" value="Unassembled WGS sequence"/>
</dbReference>
<dbReference type="AlphaFoldDB" id="A0A934KN77"/>
<dbReference type="InterPro" id="IPR026392">
    <property type="entry name" value="Exo/Archaeosortase_dom"/>
</dbReference>
<accession>A0A934KN77</accession>
<keyword evidence="4 8" id="KW-0812">Transmembrane</keyword>
<feature type="transmembrane region" description="Helical" evidence="8">
    <location>
        <begin position="31"/>
        <end position="51"/>
    </location>
</feature>
<dbReference type="GO" id="GO:0006508">
    <property type="term" value="P:proteolysis"/>
    <property type="evidence" value="ECO:0007669"/>
    <property type="project" value="UniProtKB-KW"/>
</dbReference>
<organism evidence="9 10">
    <name type="scientific">Candidatus Amunia macphersoniae</name>
    <dbReference type="NCBI Taxonomy" id="3127014"/>
    <lineage>
        <taxon>Bacteria</taxon>
        <taxon>Bacillati</taxon>
        <taxon>Candidatus Dormiibacterota</taxon>
        <taxon>Candidatus Dormibacteria</taxon>
        <taxon>Candidatus Aeolococcales</taxon>
        <taxon>Candidatus Aeolococcaceae</taxon>
        <taxon>Candidatus Amunia</taxon>
    </lineage>
</organism>
<keyword evidence="7 8" id="KW-0472">Membrane</keyword>
<feature type="transmembrane region" description="Helical" evidence="8">
    <location>
        <begin position="346"/>
        <end position="371"/>
    </location>
</feature>
<reference evidence="9 10" key="1">
    <citation type="submission" date="2020-10" db="EMBL/GenBank/DDBJ databases">
        <title>Ca. Dormibacterota MAGs.</title>
        <authorList>
            <person name="Montgomery K."/>
        </authorList>
    </citation>
    <scope>NUCLEOTIDE SEQUENCE [LARGE SCALE GENOMIC DNA]</scope>
    <source>
        <strain evidence="9">Mitchell_Peninsula_5</strain>
    </source>
</reference>
<feature type="transmembrane region" description="Helical" evidence="8">
    <location>
        <begin position="290"/>
        <end position="310"/>
    </location>
</feature>
<evidence type="ECO:0000256" key="7">
    <source>
        <dbReference type="ARBA" id="ARBA00023136"/>
    </source>
</evidence>
<evidence type="ECO:0000256" key="6">
    <source>
        <dbReference type="ARBA" id="ARBA00022989"/>
    </source>
</evidence>
<feature type="transmembrane region" description="Helical" evidence="8">
    <location>
        <begin position="157"/>
        <end position="176"/>
    </location>
</feature>
<evidence type="ECO:0000256" key="2">
    <source>
        <dbReference type="ARBA" id="ARBA00022475"/>
    </source>
</evidence>
<evidence type="ECO:0000256" key="1">
    <source>
        <dbReference type="ARBA" id="ARBA00004651"/>
    </source>
</evidence>
<feature type="transmembrane region" description="Helical" evidence="8">
    <location>
        <begin position="130"/>
        <end position="150"/>
    </location>
</feature>
<comment type="subcellular location">
    <subcellularLocation>
        <location evidence="1">Cell membrane</location>
        <topology evidence="1">Multi-pass membrane protein</topology>
    </subcellularLocation>
</comment>
<dbReference type="GO" id="GO:0008233">
    <property type="term" value="F:peptidase activity"/>
    <property type="evidence" value="ECO:0007669"/>
    <property type="project" value="UniProtKB-KW"/>
</dbReference>
<keyword evidence="3" id="KW-0645">Protease</keyword>
<evidence type="ECO:0000256" key="4">
    <source>
        <dbReference type="ARBA" id="ARBA00022692"/>
    </source>
</evidence>
<feature type="transmembrane region" description="Helical" evidence="8">
    <location>
        <begin position="231"/>
        <end position="250"/>
    </location>
</feature>